<dbReference type="Pfam" id="PF02902">
    <property type="entry name" value="Peptidase_C48"/>
    <property type="match status" value="1"/>
</dbReference>
<dbReference type="Gene3D" id="3.40.395.10">
    <property type="entry name" value="Adenoviral Proteinase, Chain A"/>
    <property type="match status" value="1"/>
</dbReference>
<dbReference type="InterPro" id="IPR038765">
    <property type="entry name" value="Papain-like_cys_pep_sf"/>
</dbReference>
<dbReference type="Proteomes" id="UP001177003">
    <property type="component" value="Chromosome 5"/>
</dbReference>
<keyword evidence="7" id="KW-1185">Reference proteome</keyword>
<proteinExistence type="inferred from homology"/>
<gene>
    <name evidence="6" type="ORF">LSALG_LOCUS27590</name>
</gene>
<feature type="transmembrane region" description="Helical" evidence="4">
    <location>
        <begin position="82"/>
        <end position="101"/>
    </location>
</feature>
<dbReference type="AlphaFoldDB" id="A0AA36EA36"/>
<dbReference type="PROSITE" id="PS50600">
    <property type="entry name" value="ULP_PROTEASE"/>
    <property type="match status" value="1"/>
</dbReference>
<evidence type="ECO:0000256" key="1">
    <source>
        <dbReference type="ARBA" id="ARBA00005234"/>
    </source>
</evidence>
<protein>
    <recommendedName>
        <fullName evidence="5">Ubiquitin-like protease family profile domain-containing protein</fullName>
    </recommendedName>
</protein>
<keyword evidence="4" id="KW-0472">Membrane</keyword>
<keyword evidence="4" id="KW-0812">Transmembrane</keyword>
<keyword evidence="2" id="KW-0645">Protease</keyword>
<name>A0AA36EA36_LACSI</name>
<dbReference type="GO" id="GO:0006508">
    <property type="term" value="P:proteolysis"/>
    <property type="evidence" value="ECO:0007669"/>
    <property type="project" value="UniProtKB-KW"/>
</dbReference>
<sequence length="143" mass="16684">MDSPEKANKDIVNEESNDVSNQLLLDSVHVASTLSFWKEWIMISSNLNTKYRMHILPLDVEFWSRHVANGVRGRHKWKDVDMVLFPINVVATHWFMAVLYLDTWKVDIYDSARSMNFFSKYLTGGEFKSFGDSIISELDVIEY</sequence>
<evidence type="ECO:0000256" key="4">
    <source>
        <dbReference type="SAM" id="Phobius"/>
    </source>
</evidence>
<evidence type="ECO:0000313" key="7">
    <source>
        <dbReference type="Proteomes" id="UP001177003"/>
    </source>
</evidence>
<organism evidence="6 7">
    <name type="scientific">Lactuca saligna</name>
    <name type="common">Willowleaf lettuce</name>
    <dbReference type="NCBI Taxonomy" id="75948"/>
    <lineage>
        <taxon>Eukaryota</taxon>
        <taxon>Viridiplantae</taxon>
        <taxon>Streptophyta</taxon>
        <taxon>Embryophyta</taxon>
        <taxon>Tracheophyta</taxon>
        <taxon>Spermatophyta</taxon>
        <taxon>Magnoliopsida</taxon>
        <taxon>eudicotyledons</taxon>
        <taxon>Gunneridae</taxon>
        <taxon>Pentapetalae</taxon>
        <taxon>asterids</taxon>
        <taxon>campanulids</taxon>
        <taxon>Asterales</taxon>
        <taxon>Asteraceae</taxon>
        <taxon>Cichorioideae</taxon>
        <taxon>Cichorieae</taxon>
        <taxon>Lactucinae</taxon>
        <taxon>Lactuca</taxon>
    </lineage>
</organism>
<keyword evidence="3" id="KW-0378">Hydrolase</keyword>
<keyword evidence="4" id="KW-1133">Transmembrane helix</keyword>
<evidence type="ECO:0000259" key="5">
    <source>
        <dbReference type="PROSITE" id="PS50600"/>
    </source>
</evidence>
<evidence type="ECO:0000256" key="2">
    <source>
        <dbReference type="ARBA" id="ARBA00022670"/>
    </source>
</evidence>
<evidence type="ECO:0000256" key="3">
    <source>
        <dbReference type="ARBA" id="ARBA00022801"/>
    </source>
</evidence>
<dbReference type="GO" id="GO:0008234">
    <property type="term" value="F:cysteine-type peptidase activity"/>
    <property type="evidence" value="ECO:0007669"/>
    <property type="project" value="InterPro"/>
</dbReference>
<comment type="similarity">
    <text evidence="1">Belongs to the peptidase C48 family.</text>
</comment>
<reference evidence="6" key="1">
    <citation type="submission" date="2023-04" db="EMBL/GenBank/DDBJ databases">
        <authorList>
            <person name="Vijverberg K."/>
            <person name="Xiong W."/>
            <person name="Schranz E."/>
        </authorList>
    </citation>
    <scope>NUCLEOTIDE SEQUENCE</scope>
</reference>
<accession>A0AA36EA36</accession>
<dbReference type="InterPro" id="IPR003653">
    <property type="entry name" value="Peptidase_C48_C"/>
</dbReference>
<feature type="domain" description="Ubiquitin-like protease family profile" evidence="5">
    <location>
        <begin position="1"/>
        <end position="143"/>
    </location>
</feature>
<dbReference type="SUPFAM" id="SSF54001">
    <property type="entry name" value="Cysteine proteinases"/>
    <property type="match status" value="1"/>
</dbReference>
<evidence type="ECO:0000313" key="6">
    <source>
        <dbReference type="EMBL" id="CAI9288283.1"/>
    </source>
</evidence>
<dbReference type="EMBL" id="OX465081">
    <property type="protein sequence ID" value="CAI9288283.1"/>
    <property type="molecule type" value="Genomic_DNA"/>
</dbReference>